<reference evidence="5" key="1">
    <citation type="submission" date="2023-06" db="EMBL/GenBank/DDBJ databases">
        <title>Survivors Of The Sea: Transcriptome response of Skeletonema marinoi to long-term dormancy.</title>
        <authorList>
            <person name="Pinder M.I.M."/>
            <person name="Kourtchenko O."/>
            <person name="Robertson E.K."/>
            <person name="Larsson T."/>
            <person name="Maumus F."/>
            <person name="Osuna-Cruz C.M."/>
            <person name="Vancaester E."/>
            <person name="Stenow R."/>
            <person name="Vandepoele K."/>
            <person name="Ploug H."/>
            <person name="Bruchert V."/>
            <person name="Godhe A."/>
            <person name="Topel M."/>
        </authorList>
    </citation>
    <scope>NUCLEOTIDE SEQUENCE</scope>
    <source>
        <strain evidence="5">R05AC</strain>
    </source>
</reference>
<keyword evidence="6" id="KW-1185">Reference proteome</keyword>
<evidence type="ECO:0000256" key="4">
    <source>
        <dbReference type="SAM" id="MobiDB-lite"/>
    </source>
</evidence>
<keyword evidence="3" id="KW-0501">Molybdenum cofactor biosynthesis</keyword>
<organism evidence="5 6">
    <name type="scientific">Skeletonema marinoi</name>
    <dbReference type="NCBI Taxonomy" id="267567"/>
    <lineage>
        <taxon>Eukaryota</taxon>
        <taxon>Sar</taxon>
        <taxon>Stramenopiles</taxon>
        <taxon>Ochrophyta</taxon>
        <taxon>Bacillariophyta</taxon>
        <taxon>Coscinodiscophyceae</taxon>
        <taxon>Thalassiosirophycidae</taxon>
        <taxon>Thalassiosirales</taxon>
        <taxon>Skeletonemataceae</taxon>
        <taxon>Skeletonema</taxon>
        <taxon>Skeletonema marinoi-dohrnii complex</taxon>
    </lineage>
</organism>
<evidence type="ECO:0000313" key="5">
    <source>
        <dbReference type="EMBL" id="KAK1734169.1"/>
    </source>
</evidence>
<dbReference type="EC" id="2.8.1.12" evidence="5"/>
<keyword evidence="1" id="KW-0963">Cytoplasm</keyword>
<keyword evidence="2 5" id="KW-0808">Transferase</keyword>
<accession>A0AAD8XUK3</accession>
<dbReference type="GO" id="GO:0030366">
    <property type="term" value="F:molybdopterin synthase activity"/>
    <property type="evidence" value="ECO:0007669"/>
    <property type="project" value="UniProtKB-EC"/>
</dbReference>
<protein>
    <submittedName>
        <fullName evidence="5">Molybdopterin synthase catalytic subunit</fullName>
        <ecNumber evidence="5">2.8.1.12</ecNumber>
    </submittedName>
</protein>
<dbReference type="CDD" id="cd00756">
    <property type="entry name" value="MoaE"/>
    <property type="match status" value="1"/>
</dbReference>
<dbReference type="EMBL" id="JATAAI010000041">
    <property type="protein sequence ID" value="KAK1734169.1"/>
    <property type="molecule type" value="Genomic_DNA"/>
</dbReference>
<dbReference type="Proteomes" id="UP001224775">
    <property type="component" value="Unassembled WGS sequence"/>
</dbReference>
<evidence type="ECO:0000256" key="2">
    <source>
        <dbReference type="ARBA" id="ARBA00022679"/>
    </source>
</evidence>
<dbReference type="GO" id="GO:0006777">
    <property type="term" value="P:Mo-molybdopterin cofactor biosynthetic process"/>
    <property type="evidence" value="ECO:0007669"/>
    <property type="project" value="UniProtKB-KW"/>
</dbReference>
<sequence>MADSSSTIEPLSDGKQPPSSFKQPLNDNTSNYLIQVSNTLPSHHEIQQFLTASNCGAISTFTGITRDNFAGKKVTALSYEGYTPMAIKELTNLCRDAHVKYPNVARMVAVHILGDCPVGEASVVVGSSSPHRREAIACTEYLIDELKGRVPIWKKEIYEGDEESVWKENVEWKDGRRRRVMVKEES</sequence>
<dbReference type="Gene3D" id="3.90.1170.40">
    <property type="entry name" value="Molybdopterin biosynthesis MoaE subunit"/>
    <property type="match status" value="1"/>
</dbReference>
<evidence type="ECO:0000313" key="6">
    <source>
        <dbReference type="Proteomes" id="UP001224775"/>
    </source>
</evidence>
<evidence type="ECO:0000256" key="1">
    <source>
        <dbReference type="ARBA" id="ARBA00022490"/>
    </source>
</evidence>
<gene>
    <name evidence="5" type="ORF">QTG54_015172</name>
</gene>
<dbReference type="InterPro" id="IPR036563">
    <property type="entry name" value="MoaE_sf"/>
</dbReference>
<dbReference type="InterPro" id="IPR003448">
    <property type="entry name" value="Mopterin_biosynth_MoaE"/>
</dbReference>
<dbReference type="PANTHER" id="PTHR23404">
    <property type="entry name" value="MOLYBDOPTERIN SYNTHASE RELATED"/>
    <property type="match status" value="1"/>
</dbReference>
<feature type="region of interest" description="Disordered" evidence="4">
    <location>
        <begin position="1"/>
        <end position="24"/>
    </location>
</feature>
<proteinExistence type="predicted"/>
<dbReference type="AlphaFoldDB" id="A0AAD8XUK3"/>
<name>A0AAD8XUK3_9STRA</name>
<dbReference type="SUPFAM" id="SSF54690">
    <property type="entry name" value="Molybdopterin synthase subunit MoaE"/>
    <property type="match status" value="1"/>
</dbReference>
<dbReference type="Pfam" id="PF02391">
    <property type="entry name" value="MoaE"/>
    <property type="match status" value="1"/>
</dbReference>
<comment type="caution">
    <text evidence="5">The sequence shown here is derived from an EMBL/GenBank/DDBJ whole genome shotgun (WGS) entry which is preliminary data.</text>
</comment>
<evidence type="ECO:0000256" key="3">
    <source>
        <dbReference type="ARBA" id="ARBA00023150"/>
    </source>
</evidence>
<dbReference type="FunFam" id="3.90.1170.40:FF:000002">
    <property type="entry name" value="Molybdopterin synthase catalytic subunit"/>
    <property type="match status" value="1"/>
</dbReference>